<gene>
    <name evidence="1" type="primary">ftsA_1</name>
    <name evidence="1" type="ORF">SIN8267_00529</name>
</gene>
<organism evidence="1 2">
    <name type="scientific">Sinobacterium norvegicum</name>
    <dbReference type="NCBI Taxonomy" id="1641715"/>
    <lineage>
        <taxon>Bacteria</taxon>
        <taxon>Pseudomonadati</taxon>
        <taxon>Pseudomonadota</taxon>
        <taxon>Gammaproteobacteria</taxon>
        <taxon>Cellvibrionales</taxon>
        <taxon>Spongiibacteraceae</taxon>
        <taxon>Sinobacterium</taxon>
    </lineage>
</organism>
<dbReference type="RefSeq" id="WP_237443122.1">
    <property type="nucleotide sequence ID" value="NZ_CAKLPX010000001.1"/>
</dbReference>
<keyword evidence="1" id="KW-0131">Cell cycle</keyword>
<comment type="caution">
    <text evidence="1">The sequence shown here is derived from an EMBL/GenBank/DDBJ whole genome shotgun (WGS) entry which is preliminary data.</text>
</comment>
<proteinExistence type="predicted"/>
<sequence>MEAINRRLMRAHTIVNDCSPFHCDGDYTVGVDLGTADIVTMVVDPSGWPIACFLDWASVVKDGVVVDYYNACKLVRQQLDKVEKKLNISVEVVNTSFPPGTDARISTNVIESAGVMIGEVRDEPSSVAELLNVSAGAVVDIGGGTTGTAIIKNHTITHSFDEPTGGTHMSLTIAGNRHVSFDEAERLKKSSKNAQLMPIVKPVIEKFADIITQHVSDHDIDEIYLTGGTCCFPEIDRVFAEVMDDKNIILPDFPLYLTPLAIACSGLSHTSMLQPYADETSSNVGVNGVA</sequence>
<dbReference type="InterPro" id="IPR043129">
    <property type="entry name" value="ATPase_NBD"/>
</dbReference>
<dbReference type="SUPFAM" id="SSF53067">
    <property type="entry name" value="Actin-like ATPase domain"/>
    <property type="match status" value="2"/>
</dbReference>
<dbReference type="PANTHER" id="PTHR32432:SF3">
    <property type="entry name" value="ETHANOLAMINE UTILIZATION PROTEIN EUTJ"/>
    <property type="match status" value="1"/>
</dbReference>
<accession>A0ABM9AC11</accession>
<dbReference type="EMBL" id="CAKLPX010000001">
    <property type="protein sequence ID" value="CAH0990437.1"/>
    <property type="molecule type" value="Genomic_DNA"/>
</dbReference>
<dbReference type="PANTHER" id="PTHR32432">
    <property type="entry name" value="CELL DIVISION PROTEIN FTSA-RELATED"/>
    <property type="match status" value="1"/>
</dbReference>
<dbReference type="Proteomes" id="UP000838100">
    <property type="component" value="Unassembled WGS sequence"/>
</dbReference>
<dbReference type="InterPro" id="IPR050696">
    <property type="entry name" value="FtsA/MreB"/>
</dbReference>
<evidence type="ECO:0000313" key="2">
    <source>
        <dbReference type="Proteomes" id="UP000838100"/>
    </source>
</evidence>
<dbReference type="Gene3D" id="3.30.420.40">
    <property type="match status" value="2"/>
</dbReference>
<evidence type="ECO:0000313" key="1">
    <source>
        <dbReference type="EMBL" id="CAH0990437.1"/>
    </source>
</evidence>
<reference evidence="1" key="1">
    <citation type="submission" date="2021-12" db="EMBL/GenBank/DDBJ databases">
        <authorList>
            <person name="Rodrigo-Torres L."/>
            <person name="Arahal R. D."/>
            <person name="Lucena T."/>
        </authorList>
    </citation>
    <scope>NUCLEOTIDE SEQUENCE</scope>
    <source>
        <strain evidence="1">CECT 8267</strain>
    </source>
</reference>
<dbReference type="NCBIfam" id="NF011660">
    <property type="entry name" value="PRK15080.1"/>
    <property type="match status" value="1"/>
</dbReference>
<dbReference type="Pfam" id="PF14450">
    <property type="entry name" value="FtsA"/>
    <property type="match status" value="1"/>
</dbReference>
<dbReference type="NCBIfam" id="TIGR02529">
    <property type="entry name" value="EutJ"/>
    <property type="match status" value="1"/>
</dbReference>
<dbReference type="GO" id="GO:0051301">
    <property type="term" value="P:cell division"/>
    <property type="evidence" value="ECO:0007669"/>
    <property type="project" value="UniProtKB-KW"/>
</dbReference>
<dbReference type="InterPro" id="IPR013366">
    <property type="entry name" value="EutJ"/>
</dbReference>
<protein>
    <submittedName>
        <fullName evidence="1">Cell division protein FtsA</fullName>
    </submittedName>
</protein>
<name>A0ABM9AC11_9GAMM</name>
<keyword evidence="2" id="KW-1185">Reference proteome</keyword>
<keyword evidence="1" id="KW-0132">Cell division</keyword>